<dbReference type="PROSITE" id="PS51257">
    <property type="entry name" value="PROKAR_LIPOPROTEIN"/>
    <property type="match status" value="1"/>
</dbReference>
<accession>A0ABV2LRK3</accession>
<comment type="caution">
    <text evidence="1">The sequence shown here is derived from an EMBL/GenBank/DDBJ whole genome shotgun (WGS) entry which is preliminary data.</text>
</comment>
<evidence type="ECO:0008006" key="3">
    <source>
        <dbReference type="Google" id="ProtNLM"/>
    </source>
</evidence>
<evidence type="ECO:0000313" key="2">
    <source>
        <dbReference type="Proteomes" id="UP001549146"/>
    </source>
</evidence>
<evidence type="ECO:0000313" key="1">
    <source>
        <dbReference type="EMBL" id="MET3731209.1"/>
    </source>
</evidence>
<keyword evidence="2" id="KW-1185">Reference proteome</keyword>
<organism evidence="1 2">
    <name type="scientific">Moheibacter stercoris</name>
    <dbReference type="NCBI Taxonomy" id="1628251"/>
    <lineage>
        <taxon>Bacteria</taxon>
        <taxon>Pseudomonadati</taxon>
        <taxon>Bacteroidota</taxon>
        <taxon>Flavobacteriia</taxon>
        <taxon>Flavobacteriales</taxon>
        <taxon>Weeksellaceae</taxon>
        <taxon>Moheibacter</taxon>
    </lineage>
</organism>
<name>A0ABV2LRK3_9FLAO</name>
<dbReference type="RefSeq" id="WP_354507254.1">
    <property type="nucleotide sequence ID" value="NZ_JBEPMO010000003.1"/>
</dbReference>
<proteinExistence type="predicted"/>
<gene>
    <name evidence="1" type="ORF">ABID46_000776</name>
</gene>
<dbReference type="Proteomes" id="UP001549146">
    <property type="component" value="Unassembled WGS sequence"/>
</dbReference>
<dbReference type="EMBL" id="JBEPMO010000003">
    <property type="protein sequence ID" value="MET3731209.1"/>
    <property type="molecule type" value="Genomic_DNA"/>
</dbReference>
<reference evidence="1 2" key="1">
    <citation type="submission" date="2024-06" db="EMBL/GenBank/DDBJ databases">
        <title>Genomic Encyclopedia of Type Strains, Phase IV (KMG-IV): sequencing the most valuable type-strain genomes for metagenomic binning, comparative biology and taxonomic classification.</title>
        <authorList>
            <person name="Goeker M."/>
        </authorList>
    </citation>
    <scope>NUCLEOTIDE SEQUENCE [LARGE SCALE GENOMIC DNA]</scope>
    <source>
        <strain evidence="1 2">DSM 29388</strain>
    </source>
</reference>
<sequence>MKNCLKFNLIIFLSIISCKSNSDTGFPNYEKTRKIEINLNPQAESALNEITKIIDGRPLISLNENYTNLALANNCEIYFNLNENDENIYIRHTYYKDRALLNVSHYDDYRLPINEIDPSNIIVSEDYLPVFGGEYASIRIGAMYNNPDIFERCNTRFNNQEKTVKCINQSYVDLLLKVEVAHEFKKQLIIFVNNFNIETELIKNELNVLDNNSNSVELELSDVESTKSEYLKEGKNLQNDEKLISSSNLQYISKAELFQKTINDANKIILNNSIVDTSYVDVFEVIDINHKKIKYGNYIFSLNDITVKYNFKNIPNIKGNHRIDIDCSNNDNCIFNTLTNESIFGVGNALKSQESCVALVNELSKLIQL</sequence>
<protein>
    <recommendedName>
        <fullName evidence="3">Lipoprotein</fullName>
    </recommendedName>
</protein>